<comment type="subcellular location">
    <subcellularLocation>
        <location evidence="6">Cytoplasm</location>
    </subcellularLocation>
    <subcellularLocation>
        <location evidence="6">Nucleus</location>
        <location evidence="6">Nucleolus</location>
    </subcellularLocation>
</comment>
<comment type="caution">
    <text evidence="9">The sequence shown here is derived from an EMBL/GenBank/DDBJ whole genome shotgun (WGS) entry which is preliminary data.</text>
</comment>
<dbReference type="AlphaFoldDB" id="A0A2P6NR96"/>
<dbReference type="Pfam" id="PF00466">
    <property type="entry name" value="Ribosomal_L10"/>
    <property type="match status" value="1"/>
</dbReference>
<protein>
    <recommendedName>
        <fullName evidence="6">Ribosome assembly factor mrt4</fullName>
    </recommendedName>
</protein>
<dbReference type="Gene3D" id="3.30.70.1730">
    <property type="match status" value="1"/>
</dbReference>
<dbReference type="GO" id="GO:0005737">
    <property type="term" value="C:cytoplasm"/>
    <property type="evidence" value="ECO:0007669"/>
    <property type="project" value="UniProtKB-SubCell"/>
</dbReference>
<feature type="region of interest" description="Disordered" evidence="7">
    <location>
        <begin position="1"/>
        <end position="25"/>
    </location>
</feature>
<dbReference type="GO" id="GO:0030687">
    <property type="term" value="C:preribosome, large subunit precursor"/>
    <property type="evidence" value="ECO:0007669"/>
    <property type="project" value="TreeGrafter"/>
</dbReference>
<dbReference type="PANTHER" id="PTHR45841:SF1">
    <property type="entry name" value="MRNA TURNOVER PROTEIN 4 HOMOLOG"/>
    <property type="match status" value="1"/>
</dbReference>
<gene>
    <name evidence="9" type="ORF">PROFUN_05274</name>
</gene>
<dbReference type="FunFam" id="3.30.70.1730:FF:000005">
    <property type="entry name" value="Ribosome assembly factor mrt4"/>
    <property type="match status" value="1"/>
</dbReference>
<comment type="subunit">
    <text evidence="3 6">Associates with the pre-60S ribosomal particle.</text>
</comment>
<dbReference type="Proteomes" id="UP000241769">
    <property type="component" value="Unassembled WGS sequence"/>
</dbReference>
<keyword evidence="5 6" id="KW-0539">Nucleus</keyword>
<dbReference type="GO" id="GO:0005730">
    <property type="term" value="C:nucleolus"/>
    <property type="evidence" value="ECO:0007669"/>
    <property type="project" value="UniProtKB-SubCell"/>
</dbReference>
<keyword evidence="10" id="KW-1185">Reference proteome</keyword>
<reference evidence="9 10" key="1">
    <citation type="journal article" date="2018" name="Genome Biol. Evol.">
        <title>Multiple Roots of Fruiting Body Formation in Amoebozoa.</title>
        <authorList>
            <person name="Hillmann F."/>
            <person name="Forbes G."/>
            <person name="Novohradska S."/>
            <person name="Ferling I."/>
            <person name="Riege K."/>
            <person name="Groth M."/>
            <person name="Westermann M."/>
            <person name="Marz M."/>
            <person name="Spaller T."/>
            <person name="Winckler T."/>
            <person name="Schaap P."/>
            <person name="Glockner G."/>
        </authorList>
    </citation>
    <scope>NUCLEOTIDE SEQUENCE [LARGE SCALE GENOMIC DNA]</scope>
    <source>
        <strain evidence="9 10">Jena</strain>
    </source>
</reference>
<dbReference type="FunCoup" id="A0A2P6NR96">
    <property type="interactions" value="771"/>
</dbReference>
<evidence type="ECO:0000256" key="1">
    <source>
        <dbReference type="ARBA" id="ARBA00004046"/>
    </source>
</evidence>
<evidence type="ECO:0000256" key="6">
    <source>
        <dbReference type="RuleBase" id="RU364039"/>
    </source>
</evidence>
<feature type="compositionally biased region" description="Basic and acidic residues" evidence="7">
    <location>
        <begin position="13"/>
        <end position="25"/>
    </location>
</feature>
<feature type="compositionally biased region" description="Basic residues" evidence="7">
    <location>
        <begin position="1"/>
        <end position="11"/>
    </location>
</feature>
<dbReference type="EMBL" id="MDYQ01000030">
    <property type="protein sequence ID" value="PRP86492.1"/>
    <property type="molecule type" value="Genomic_DNA"/>
</dbReference>
<comment type="function">
    <text evidence="1 6">Component of the ribosome assembly machinery. Nuclear paralog of the ribosomal protein P0, it binds pre-60S subunits at an early stage of assembly in the nucleolus, and is replaced by P0 in cytoplasmic pre-60S subunits and mature 80S ribosomes.</text>
</comment>
<dbReference type="InterPro" id="IPR043164">
    <property type="entry name" value="Ribosomal_uL10-like_insert_sf"/>
</dbReference>
<dbReference type="CDD" id="cd05796">
    <property type="entry name" value="Ribosomal_P0_like"/>
    <property type="match status" value="1"/>
</dbReference>
<dbReference type="OrthoDB" id="10262308at2759"/>
<dbReference type="Gene3D" id="3.90.105.20">
    <property type="match status" value="1"/>
</dbReference>
<accession>A0A2P6NR96</accession>
<dbReference type="InterPro" id="IPR051742">
    <property type="entry name" value="Ribosome_Assembly_uL10"/>
</dbReference>
<comment type="similarity">
    <text evidence="2 6">Belongs to the universal ribosomal protein uL10 family.</text>
</comment>
<dbReference type="InterPro" id="IPR043141">
    <property type="entry name" value="Ribosomal_uL10-like_sf"/>
</dbReference>
<dbReference type="GO" id="GO:0000027">
    <property type="term" value="P:ribosomal large subunit assembly"/>
    <property type="evidence" value="ECO:0007669"/>
    <property type="project" value="InterPro"/>
</dbReference>
<dbReference type="InParanoid" id="A0A2P6NR96"/>
<evidence type="ECO:0000259" key="8">
    <source>
        <dbReference type="Pfam" id="PF17777"/>
    </source>
</evidence>
<dbReference type="InterPro" id="IPR040637">
    <property type="entry name" value="Ribosomal_uL10-like_insert"/>
</dbReference>
<dbReference type="GO" id="GO:0000956">
    <property type="term" value="P:nuclear-transcribed mRNA catabolic process"/>
    <property type="evidence" value="ECO:0007669"/>
    <property type="project" value="TreeGrafter"/>
</dbReference>
<dbReference type="InterPro" id="IPR001790">
    <property type="entry name" value="Ribosomal_uL10"/>
</dbReference>
<evidence type="ECO:0000313" key="9">
    <source>
        <dbReference type="EMBL" id="PRP86492.1"/>
    </source>
</evidence>
<feature type="domain" description="Large ribosomal subunit protein uL10-like insertion" evidence="8">
    <location>
        <begin position="125"/>
        <end position="194"/>
    </location>
</feature>
<evidence type="ECO:0000256" key="7">
    <source>
        <dbReference type="SAM" id="MobiDB-lite"/>
    </source>
</evidence>
<evidence type="ECO:0000256" key="5">
    <source>
        <dbReference type="ARBA" id="ARBA00023242"/>
    </source>
</evidence>
<dbReference type="SUPFAM" id="SSF160369">
    <property type="entry name" value="Ribosomal protein L10-like"/>
    <property type="match status" value="1"/>
</dbReference>
<dbReference type="GO" id="GO:0003723">
    <property type="term" value="F:RNA binding"/>
    <property type="evidence" value="ECO:0007669"/>
    <property type="project" value="TreeGrafter"/>
</dbReference>
<organism evidence="9 10">
    <name type="scientific">Planoprotostelium fungivorum</name>
    <dbReference type="NCBI Taxonomy" id="1890364"/>
    <lineage>
        <taxon>Eukaryota</taxon>
        <taxon>Amoebozoa</taxon>
        <taxon>Evosea</taxon>
        <taxon>Variosea</taxon>
        <taxon>Cavosteliida</taxon>
        <taxon>Cavosteliaceae</taxon>
        <taxon>Planoprotostelium</taxon>
    </lineage>
</organism>
<evidence type="ECO:0000256" key="4">
    <source>
        <dbReference type="ARBA" id="ARBA00022490"/>
    </source>
</evidence>
<dbReference type="InterPro" id="IPR033867">
    <property type="entry name" value="Mrt4"/>
</dbReference>
<keyword evidence="6" id="KW-0690">Ribosome biogenesis</keyword>
<dbReference type="GO" id="GO:0006364">
    <property type="term" value="P:rRNA processing"/>
    <property type="evidence" value="ECO:0007669"/>
    <property type="project" value="TreeGrafter"/>
</dbReference>
<evidence type="ECO:0000256" key="2">
    <source>
        <dbReference type="ARBA" id="ARBA00008889"/>
    </source>
</evidence>
<sequence length="220" mass="25600">MPKSKKNKVVHTSKTESKGKEKKKELVEDIQKQLEKFEFAYIITPHNMRNTSIKDVRTQFPDSRFFFGKNRIMQRALGTSAEDEYKEGLHKLSEHLTGDSGLFLTNDKDTKVLQFFKDFKQKDYARAGFIATETVVIPEGPLKFEHPMEPMLREQLRMPTALKQGVIHLLADFEVCTEGNELTPEQGRILKLFEKKMSEFYIDVECVWRKTDGKFKKLSS</sequence>
<dbReference type="Pfam" id="PF17777">
    <property type="entry name" value="RL10P_insert"/>
    <property type="match status" value="1"/>
</dbReference>
<name>A0A2P6NR96_9EUKA</name>
<dbReference type="PANTHER" id="PTHR45841">
    <property type="entry name" value="MRNA TURNOVER PROTEIN 4 MRTO4"/>
    <property type="match status" value="1"/>
</dbReference>
<dbReference type="FunFam" id="3.90.105.20:FF:000003">
    <property type="entry name" value="Ribosome assembly factor mrt4"/>
    <property type="match status" value="1"/>
</dbReference>
<evidence type="ECO:0000256" key="3">
    <source>
        <dbReference type="ARBA" id="ARBA00011117"/>
    </source>
</evidence>
<keyword evidence="4 6" id="KW-0963">Cytoplasm</keyword>
<dbReference type="STRING" id="1890364.A0A2P6NR96"/>
<proteinExistence type="inferred from homology"/>
<evidence type="ECO:0000313" key="10">
    <source>
        <dbReference type="Proteomes" id="UP000241769"/>
    </source>
</evidence>